<evidence type="ECO:0000313" key="4">
    <source>
        <dbReference type="WBParaSite" id="SBAD_0000248001-mRNA-1"/>
    </source>
</evidence>
<evidence type="ECO:0000256" key="1">
    <source>
        <dbReference type="SAM" id="Phobius"/>
    </source>
</evidence>
<evidence type="ECO:0000313" key="2">
    <source>
        <dbReference type="EMBL" id="VDO97404.1"/>
    </source>
</evidence>
<sequence length="445" mass="52238">MNRQVIRVGVSPWANLMPHCIRESLETDCFPGFELEVFRTFSMMLNLSLRFVYSSVPGCGYSENDSLIAMLRRREIDITGNLCNLQSLRVQYFQPSQPVLSVPLGFLVNLPEDLHYEFKPLSPFQMSTWYFIILIFASLFLAVMLEKMILDKTRFFDAMQQTAFDFLSYMLQYRVRPNILKWVLIIFIFAFLKSLYSTYIREALMAPYYVQQPFEDQETFLNQLVKKQYRIIDYKQKGEVRVHGLTPSNEKRLQQIINDVGYLYVENTSNLLSVLSKNRNGILAKNSNQLLQYLSSYNESYRFWKLPIRFACNNMCYFWNRDFSLADKINQAIIELNDFILNEETSHLNENVKFVESGRIVRPPVSIERHKTLKNYEFLFMFYGIILAIALSVWLLERLIPRFGAYRLKIMAPPSPVTHVICVSGNELTYNDRDQTVDLTKVDSV</sequence>
<dbReference type="PANTHER" id="PTHR22714:SF2">
    <property type="entry name" value="IONOTROPIC GLUTAMATE RECEPTOR L-GLUTAMATE AND GLYCINE-BINDING DOMAIN-CONTAINING PROTEIN"/>
    <property type="match status" value="1"/>
</dbReference>
<reference evidence="4" key="1">
    <citation type="submission" date="2016-06" db="UniProtKB">
        <authorList>
            <consortium name="WormBaseParasite"/>
        </authorList>
    </citation>
    <scope>IDENTIFICATION</scope>
</reference>
<dbReference type="OrthoDB" id="9997229at2759"/>
<keyword evidence="1" id="KW-1133">Transmembrane helix</keyword>
<dbReference type="AlphaFoldDB" id="A0A183IFH3"/>
<dbReference type="Proteomes" id="UP000270296">
    <property type="component" value="Unassembled WGS sequence"/>
</dbReference>
<proteinExistence type="predicted"/>
<reference evidence="2 3" key="2">
    <citation type="submission" date="2018-11" db="EMBL/GenBank/DDBJ databases">
        <authorList>
            <consortium name="Pathogen Informatics"/>
        </authorList>
    </citation>
    <scope>NUCLEOTIDE SEQUENCE [LARGE SCALE GENOMIC DNA]</scope>
</reference>
<protein>
    <submittedName>
        <fullName evidence="4">PBPb domain-containing protein</fullName>
    </submittedName>
</protein>
<feature type="transmembrane region" description="Helical" evidence="1">
    <location>
        <begin position="378"/>
        <end position="396"/>
    </location>
</feature>
<name>A0A183IFH3_9BILA</name>
<keyword evidence="1" id="KW-0812">Transmembrane</keyword>
<gene>
    <name evidence="2" type="ORF">SBAD_LOCUS2367</name>
</gene>
<accession>A0A183IFH3</accession>
<dbReference type="PANTHER" id="PTHR22714">
    <property type="entry name" value="PROTEIN CBG02446-RELATED"/>
    <property type="match status" value="1"/>
</dbReference>
<organism evidence="4">
    <name type="scientific">Soboliphyme baturini</name>
    <dbReference type="NCBI Taxonomy" id="241478"/>
    <lineage>
        <taxon>Eukaryota</taxon>
        <taxon>Metazoa</taxon>
        <taxon>Ecdysozoa</taxon>
        <taxon>Nematoda</taxon>
        <taxon>Enoplea</taxon>
        <taxon>Dorylaimia</taxon>
        <taxon>Dioctophymatida</taxon>
        <taxon>Dioctophymatoidea</taxon>
        <taxon>Soboliphymatidae</taxon>
        <taxon>Soboliphyme</taxon>
    </lineage>
</organism>
<dbReference type="WBParaSite" id="SBAD_0000248001-mRNA-1">
    <property type="protein sequence ID" value="SBAD_0000248001-mRNA-1"/>
    <property type="gene ID" value="SBAD_0000248001"/>
</dbReference>
<keyword evidence="1" id="KW-0472">Membrane</keyword>
<feature type="transmembrane region" description="Helical" evidence="1">
    <location>
        <begin position="128"/>
        <end position="145"/>
    </location>
</feature>
<dbReference type="EMBL" id="UZAM01007193">
    <property type="protein sequence ID" value="VDO97404.1"/>
    <property type="molecule type" value="Genomic_DNA"/>
</dbReference>
<evidence type="ECO:0000313" key="3">
    <source>
        <dbReference type="Proteomes" id="UP000270296"/>
    </source>
</evidence>
<keyword evidence="3" id="KW-1185">Reference proteome</keyword>
<dbReference type="InterPro" id="IPR040128">
    <property type="entry name" value="T25E4.2-like"/>
</dbReference>
<dbReference type="Gene3D" id="3.40.190.10">
    <property type="entry name" value="Periplasmic binding protein-like II"/>
    <property type="match status" value="1"/>
</dbReference>
<feature type="transmembrane region" description="Helical" evidence="1">
    <location>
        <begin position="179"/>
        <end position="196"/>
    </location>
</feature>
<dbReference type="SUPFAM" id="SSF53850">
    <property type="entry name" value="Periplasmic binding protein-like II"/>
    <property type="match status" value="1"/>
</dbReference>